<protein>
    <submittedName>
        <fullName evidence="5">LRAT domain-containing protein</fullName>
    </submittedName>
</protein>
<organism evidence="4 5">
    <name type="scientific">Acrobeloides nanus</name>
    <dbReference type="NCBI Taxonomy" id="290746"/>
    <lineage>
        <taxon>Eukaryota</taxon>
        <taxon>Metazoa</taxon>
        <taxon>Ecdysozoa</taxon>
        <taxon>Nematoda</taxon>
        <taxon>Chromadorea</taxon>
        <taxon>Rhabditida</taxon>
        <taxon>Tylenchina</taxon>
        <taxon>Cephalobomorpha</taxon>
        <taxon>Cephaloboidea</taxon>
        <taxon>Cephalobidae</taxon>
        <taxon>Acrobeloides</taxon>
    </lineage>
</organism>
<keyword evidence="2" id="KW-1133">Transmembrane helix</keyword>
<feature type="region of interest" description="Disordered" evidence="1">
    <location>
        <begin position="324"/>
        <end position="343"/>
    </location>
</feature>
<accession>A0A914CHZ4</accession>
<evidence type="ECO:0000259" key="3">
    <source>
        <dbReference type="PROSITE" id="PS51934"/>
    </source>
</evidence>
<sequence length="343" mass="39287">MAEQIPHRPLKPMKVEDDDQLVSGEQNLDADTVGSELETETADASNALTPSLDFISWINDVPENAERTYGKTKVGQWFCLVLIKLIENKSYETRLYMDEDHRNKDWIGPWYQFWEEARYIEKETWTSYKKANDHITARKHKLEQDLIGEKVYMRVRKMPRDCAENPDRYLNLGDHIQSPLVDGWIHHVGIYAGDEKVYHISPHSNGMAEAWAQKLNSCCRTGKVCPDFADTSTTEIRVVVYRIRLRERQAIVNSASSLANLCYRDGDYDLFRKNCQHFASLCACGEEYMTDAPQLWVTGGLVAGIVGLLGFAAYVGNVSAKEQARREEDQARAEQDRANVQDR</sequence>
<keyword evidence="2" id="KW-0472">Membrane</keyword>
<dbReference type="AlphaFoldDB" id="A0A914CHZ4"/>
<dbReference type="PROSITE" id="PS51934">
    <property type="entry name" value="LRAT"/>
    <property type="match status" value="1"/>
</dbReference>
<feature type="transmembrane region" description="Helical" evidence="2">
    <location>
        <begin position="295"/>
        <end position="316"/>
    </location>
</feature>
<dbReference type="WBParaSite" id="ACRNAN_scaffold1104.g20243.t1">
    <property type="protein sequence ID" value="ACRNAN_scaffold1104.g20243.t1"/>
    <property type="gene ID" value="ACRNAN_scaffold1104.g20243"/>
</dbReference>
<evidence type="ECO:0000256" key="1">
    <source>
        <dbReference type="SAM" id="MobiDB-lite"/>
    </source>
</evidence>
<dbReference type="GO" id="GO:0000902">
    <property type="term" value="P:cell morphogenesis"/>
    <property type="evidence" value="ECO:0007669"/>
    <property type="project" value="TreeGrafter"/>
</dbReference>
<evidence type="ECO:0000313" key="5">
    <source>
        <dbReference type="WBParaSite" id="ACRNAN_scaffold1104.g20243.t1"/>
    </source>
</evidence>
<dbReference type="Gene3D" id="3.90.1720.10">
    <property type="entry name" value="endopeptidase domain like (from Nostoc punctiforme)"/>
    <property type="match status" value="1"/>
</dbReference>
<dbReference type="PANTHER" id="PTHR36948">
    <property type="entry name" value="PROTEIN CBG04856"/>
    <property type="match status" value="1"/>
</dbReference>
<name>A0A914CHZ4_9BILA</name>
<reference evidence="5" key="1">
    <citation type="submission" date="2022-11" db="UniProtKB">
        <authorList>
            <consortium name="WormBaseParasite"/>
        </authorList>
    </citation>
    <scope>IDENTIFICATION</scope>
</reference>
<proteinExistence type="predicted"/>
<keyword evidence="2" id="KW-0812">Transmembrane</keyword>
<dbReference type="InterPro" id="IPR053372">
    <property type="entry name" value="Vulval_toroid_morpho-assoc"/>
</dbReference>
<keyword evidence="4" id="KW-1185">Reference proteome</keyword>
<dbReference type="PANTHER" id="PTHR36948:SF1">
    <property type="entry name" value="EGG-LAYING DEFECTIVE PROTEIN 26"/>
    <property type="match status" value="1"/>
</dbReference>
<dbReference type="Proteomes" id="UP000887540">
    <property type="component" value="Unplaced"/>
</dbReference>
<feature type="domain" description="LRAT" evidence="3">
    <location>
        <begin position="177"/>
        <end position="291"/>
    </location>
</feature>
<evidence type="ECO:0000313" key="4">
    <source>
        <dbReference type="Proteomes" id="UP000887540"/>
    </source>
</evidence>
<dbReference type="InterPro" id="IPR007053">
    <property type="entry name" value="LRAT_dom"/>
</dbReference>
<evidence type="ECO:0000256" key="2">
    <source>
        <dbReference type="SAM" id="Phobius"/>
    </source>
</evidence>
<dbReference type="Pfam" id="PF04970">
    <property type="entry name" value="LRAT"/>
    <property type="match status" value="1"/>
</dbReference>